<dbReference type="PRINTS" id="PR00114">
    <property type="entry name" value="STPHPHTASE"/>
</dbReference>
<dbReference type="EMBL" id="CAJOBI010353004">
    <property type="protein sequence ID" value="CAF5222331.1"/>
    <property type="molecule type" value="Genomic_DNA"/>
</dbReference>
<evidence type="ECO:0000259" key="6">
    <source>
        <dbReference type="Pfam" id="PF00149"/>
    </source>
</evidence>
<evidence type="ECO:0000256" key="5">
    <source>
        <dbReference type="ARBA" id="ARBA00023211"/>
    </source>
</evidence>
<reference evidence="7" key="1">
    <citation type="submission" date="2021-02" db="EMBL/GenBank/DDBJ databases">
        <authorList>
            <person name="Nowell W R."/>
        </authorList>
    </citation>
    <scope>NUCLEOTIDE SEQUENCE</scope>
</reference>
<dbReference type="InterPro" id="IPR029052">
    <property type="entry name" value="Metallo-depent_PP-like"/>
</dbReference>
<feature type="domain" description="Calcineurin-like phosphoesterase" evidence="6">
    <location>
        <begin position="3"/>
        <end position="76"/>
    </location>
</feature>
<organism evidence="7 8">
    <name type="scientific">Rotaria magnacalcarata</name>
    <dbReference type="NCBI Taxonomy" id="392030"/>
    <lineage>
        <taxon>Eukaryota</taxon>
        <taxon>Metazoa</taxon>
        <taxon>Spiralia</taxon>
        <taxon>Gnathifera</taxon>
        <taxon>Rotifera</taxon>
        <taxon>Eurotatoria</taxon>
        <taxon>Bdelloidea</taxon>
        <taxon>Philodinida</taxon>
        <taxon>Philodinidae</taxon>
        <taxon>Rotaria</taxon>
    </lineage>
</organism>
<dbReference type="Proteomes" id="UP000676336">
    <property type="component" value="Unassembled WGS sequence"/>
</dbReference>
<comment type="caution">
    <text evidence="7">The sequence shown here is derived from an EMBL/GenBank/DDBJ whole genome shotgun (WGS) entry which is preliminary data.</text>
</comment>
<name>A0A8S3JRM1_9BILA</name>
<sequence>GLSPDIGTIDQMRTIERDQEIPHRGGFCDLMWSDPDDIDWWAVSPRGAGWLFGEKPTSQFMHNNQLSLICRAHQLVQEV</sequence>
<comment type="cofactor">
    <cofactor evidence="1">
        <name>Mn(2+)</name>
        <dbReference type="ChEBI" id="CHEBI:29035"/>
    </cofactor>
</comment>
<feature type="non-terminal residue" evidence="7">
    <location>
        <position position="1"/>
    </location>
</feature>
<keyword evidence="5" id="KW-0464">Manganese</keyword>
<evidence type="ECO:0000256" key="3">
    <source>
        <dbReference type="ARBA" id="ARBA00022723"/>
    </source>
</evidence>
<evidence type="ECO:0000256" key="4">
    <source>
        <dbReference type="ARBA" id="ARBA00022801"/>
    </source>
</evidence>
<dbReference type="Gene3D" id="3.60.21.10">
    <property type="match status" value="1"/>
</dbReference>
<proteinExistence type="predicted"/>
<dbReference type="EC" id="3.1.3.16" evidence="2"/>
<evidence type="ECO:0000313" key="7">
    <source>
        <dbReference type="EMBL" id="CAF5222331.1"/>
    </source>
</evidence>
<dbReference type="PANTHER" id="PTHR45619">
    <property type="entry name" value="SERINE/THREONINE-PROTEIN PHOSPHATASE PP2A-RELATED"/>
    <property type="match status" value="1"/>
</dbReference>
<dbReference type="InterPro" id="IPR004843">
    <property type="entry name" value="Calcineurin-like_PHP"/>
</dbReference>
<gene>
    <name evidence="7" type="ORF">SMN809_LOCUS82792</name>
</gene>
<evidence type="ECO:0000256" key="2">
    <source>
        <dbReference type="ARBA" id="ARBA00013081"/>
    </source>
</evidence>
<keyword evidence="3" id="KW-0479">Metal-binding</keyword>
<dbReference type="AlphaFoldDB" id="A0A8S3JRM1"/>
<dbReference type="InterPro" id="IPR047129">
    <property type="entry name" value="PPA2-like"/>
</dbReference>
<evidence type="ECO:0000256" key="1">
    <source>
        <dbReference type="ARBA" id="ARBA00001936"/>
    </source>
</evidence>
<dbReference type="InterPro" id="IPR006186">
    <property type="entry name" value="Ser/Thr-sp_prot-phosphatase"/>
</dbReference>
<keyword evidence="4" id="KW-0378">Hydrolase</keyword>
<dbReference type="GO" id="GO:0004722">
    <property type="term" value="F:protein serine/threonine phosphatase activity"/>
    <property type="evidence" value="ECO:0007669"/>
    <property type="project" value="UniProtKB-EC"/>
</dbReference>
<dbReference type="GO" id="GO:0046872">
    <property type="term" value="F:metal ion binding"/>
    <property type="evidence" value="ECO:0007669"/>
    <property type="project" value="UniProtKB-KW"/>
</dbReference>
<accession>A0A8S3JRM1</accession>
<dbReference type="Pfam" id="PF00149">
    <property type="entry name" value="Metallophos"/>
    <property type="match status" value="1"/>
</dbReference>
<protein>
    <recommendedName>
        <fullName evidence="2">protein-serine/threonine phosphatase</fullName>
        <ecNumber evidence="2">3.1.3.16</ecNumber>
    </recommendedName>
</protein>
<evidence type="ECO:0000313" key="8">
    <source>
        <dbReference type="Proteomes" id="UP000676336"/>
    </source>
</evidence>
<dbReference type="SUPFAM" id="SSF56300">
    <property type="entry name" value="Metallo-dependent phosphatases"/>
    <property type="match status" value="1"/>
</dbReference>